<keyword evidence="5 16" id="KW-0732">Signal</keyword>
<comment type="cofactor">
    <cofactor evidence="1">
        <name>Cu(2+)</name>
        <dbReference type="ChEBI" id="CHEBI:29036"/>
    </cofactor>
</comment>
<evidence type="ECO:0000256" key="16">
    <source>
        <dbReference type="SAM" id="SignalP"/>
    </source>
</evidence>
<feature type="signal peptide" evidence="16">
    <location>
        <begin position="1"/>
        <end position="15"/>
    </location>
</feature>
<evidence type="ECO:0000259" key="17">
    <source>
        <dbReference type="Pfam" id="PF03443"/>
    </source>
</evidence>
<evidence type="ECO:0000256" key="9">
    <source>
        <dbReference type="ARBA" id="ARBA00023033"/>
    </source>
</evidence>
<reference evidence="18" key="1">
    <citation type="journal article" date="2020" name="Stud. Mycol.">
        <title>101 Dothideomycetes genomes: a test case for predicting lifestyles and emergence of pathogens.</title>
        <authorList>
            <person name="Haridas S."/>
            <person name="Albert R."/>
            <person name="Binder M."/>
            <person name="Bloem J."/>
            <person name="Labutti K."/>
            <person name="Salamov A."/>
            <person name="Andreopoulos B."/>
            <person name="Baker S."/>
            <person name="Barry K."/>
            <person name="Bills G."/>
            <person name="Bluhm B."/>
            <person name="Cannon C."/>
            <person name="Castanera R."/>
            <person name="Culley D."/>
            <person name="Daum C."/>
            <person name="Ezra D."/>
            <person name="Gonzalez J."/>
            <person name="Henrissat B."/>
            <person name="Kuo A."/>
            <person name="Liang C."/>
            <person name="Lipzen A."/>
            <person name="Lutzoni F."/>
            <person name="Magnuson J."/>
            <person name="Mondo S."/>
            <person name="Nolan M."/>
            <person name="Ohm R."/>
            <person name="Pangilinan J."/>
            <person name="Park H.-J."/>
            <person name="Ramirez L."/>
            <person name="Alfaro M."/>
            <person name="Sun H."/>
            <person name="Tritt A."/>
            <person name="Yoshinaga Y."/>
            <person name="Zwiers L.-H."/>
            <person name="Turgeon B."/>
            <person name="Goodwin S."/>
            <person name="Spatafora J."/>
            <person name="Crous P."/>
            <person name="Grigoriev I."/>
        </authorList>
    </citation>
    <scope>NUCLEOTIDE SEQUENCE</scope>
    <source>
        <strain evidence="18">CBS 262.69</strain>
    </source>
</reference>
<evidence type="ECO:0000256" key="14">
    <source>
        <dbReference type="ARBA" id="ARBA00045077"/>
    </source>
</evidence>
<keyword evidence="19" id="KW-1185">Reference proteome</keyword>
<proteinExistence type="inferred from homology"/>
<dbReference type="GO" id="GO:0004497">
    <property type="term" value="F:monooxygenase activity"/>
    <property type="evidence" value="ECO:0007669"/>
    <property type="project" value="UniProtKB-KW"/>
</dbReference>
<dbReference type="AlphaFoldDB" id="A0A6G1I9H2"/>
<keyword evidence="10 15" id="KW-1015">Disulfide bond</keyword>
<keyword evidence="4" id="KW-0479">Metal-binding</keyword>
<dbReference type="Gene3D" id="2.70.50.70">
    <property type="match status" value="1"/>
</dbReference>
<keyword evidence="6 15" id="KW-0136">Cellulose degradation</keyword>
<keyword evidence="7" id="KW-0560">Oxidoreductase</keyword>
<evidence type="ECO:0000256" key="7">
    <source>
        <dbReference type="ARBA" id="ARBA00023002"/>
    </source>
</evidence>
<evidence type="ECO:0000256" key="2">
    <source>
        <dbReference type="ARBA" id="ARBA00004613"/>
    </source>
</evidence>
<keyword evidence="3 15" id="KW-0964">Secreted</keyword>
<evidence type="ECO:0000256" key="6">
    <source>
        <dbReference type="ARBA" id="ARBA00023001"/>
    </source>
</evidence>
<dbReference type="GO" id="GO:0008810">
    <property type="term" value="F:cellulase activity"/>
    <property type="evidence" value="ECO:0007669"/>
    <property type="project" value="UniProtKB-UniRule"/>
</dbReference>
<comment type="function">
    <text evidence="15">Lytic polysaccharide monooxygenase (LMPO) that depolymerizes crystalline and amorphous polysaccharides via the oxidation of scissile alpha- or beta-(1-4)-glycosidic bonds, yielding C1 and/or C4 oxidation products. Catalysis by LPMOs requires the reduction of the active-site copper from Cu(II) to Cu(I) by a reducing agent and H(2)O(2) or O(2) as a cosubstrate.</text>
</comment>
<dbReference type="GO" id="GO:0005576">
    <property type="term" value="C:extracellular region"/>
    <property type="evidence" value="ECO:0007669"/>
    <property type="project" value="UniProtKB-SubCell"/>
</dbReference>
<evidence type="ECO:0000256" key="8">
    <source>
        <dbReference type="ARBA" id="ARBA00023008"/>
    </source>
</evidence>
<evidence type="ECO:0000256" key="10">
    <source>
        <dbReference type="ARBA" id="ARBA00023157"/>
    </source>
</evidence>
<accession>A0A6G1I9H2</accession>
<gene>
    <name evidence="18" type="ORF">EJ06DRAFT_468554</name>
</gene>
<comment type="similarity">
    <text evidence="13">Belongs to the polysaccharide monooxygenase AA9 family.</text>
</comment>
<dbReference type="GO" id="GO:0030245">
    <property type="term" value="P:cellulose catabolic process"/>
    <property type="evidence" value="ECO:0007669"/>
    <property type="project" value="UniProtKB-UniRule"/>
</dbReference>
<protein>
    <recommendedName>
        <fullName evidence="15">AA9 family lytic polysaccharide monooxygenase</fullName>
        <ecNumber evidence="15">1.14.99.56</ecNumber>
    </recommendedName>
    <alternativeName>
        <fullName evidence="15">Endo-beta-1,4-glucanase</fullName>
    </alternativeName>
    <alternativeName>
        <fullName evidence="15">Glycosyl hydrolase 61 family protein</fullName>
    </alternativeName>
</protein>
<feature type="chain" id="PRO_5026014482" description="AA9 family lytic polysaccharide monooxygenase" evidence="16">
    <location>
        <begin position="16"/>
        <end position="233"/>
    </location>
</feature>
<evidence type="ECO:0000256" key="3">
    <source>
        <dbReference type="ARBA" id="ARBA00022525"/>
    </source>
</evidence>
<evidence type="ECO:0000313" key="19">
    <source>
        <dbReference type="Proteomes" id="UP000799640"/>
    </source>
</evidence>
<dbReference type="PANTHER" id="PTHR33353">
    <property type="entry name" value="PUTATIVE (AFU_ORTHOLOGUE AFUA_1G12560)-RELATED"/>
    <property type="match status" value="1"/>
</dbReference>
<evidence type="ECO:0000256" key="5">
    <source>
        <dbReference type="ARBA" id="ARBA00022729"/>
    </source>
</evidence>
<dbReference type="GO" id="GO:0046872">
    <property type="term" value="F:metal ion binding"/>
    <property type="evidence" value="ECO:0007669"/>
    <property type="project" value="UniProtKB-KW"/>
</dbReference>
<dbReference type="InterPro" id="IPR049892">
    <property type="entry name" value="AA9"/>
</dbReference>
<evidence type="ECO:0000313" key="18">
    <source>
        <dbReference type="EMBL" id="KAF2404922.1"/>
    </source>
</evidence>
<comment type="catalytic activity">
    <reaction evidence="14 15">
        <text>[(1-&gt;4)-beta-D-glucosyl]n+m + reduced acceptor + O2 = 4-dehydro-beta-D-glucosyl-[(1-&gt;4)-beta-D-glucosyl]n-1 + [(1-&gt;4)-beta-D-glucosyl]m + acceptor + H2O.</text>
        <dbReference type="EC" id="1.14.99.56"/>
    </reaction>
</comment>
<evidence type="ECO:0000256" key="15">
    <source>
        <dbReference type="RuleBase" id="RU368122"/>
    </source>
</evidence>
<keyword evidence="8" id="KW-0186">Copper</keyword>
<name>A0A6G1I9H2_9PEZI</name>
<keyword evidence="12 15" id="KW-0624">Polysaccharide degradation</keyword>
<dbReference type="InterPro" id="IPR005103">
    <property type="entry name" value="AA9_LPMO"/>
</dbReference>
<dbReference type="Pfam" id="PF03443">
    <property type="entry name" value="AA9"/>
    <property type="match status" value="1"/>
</dbReference>
<comment type="subcellular location">
    <subcellularLocation>
        <location evidence="2 15">Secreted</location>
    </subcellularLocation>
</comment>
<comment type="domain">
    <text evidence="15">Has a modular structure: an endo-beta-1,4-glucanase catalytic module at the N-terminus, a linker rich in serines and threonines, and a C-terminal carbohydrate-binding module (CBM).</text>
</comment>
<dbReference type="OrthoDB" id="3238762at2759"/>
<evidence type="ECO:0000256" key="11">
    <source>
        <dbReference type="ARBA" id="ARBA00023277"/>
    </source>
</evidence>
<keyword evidence="11 15" id="KW-0119">Carbohydrate metabolism</keyword>
<evidence type="ECO:0000256" key="12">
    <source>
        <dbReference type="ARBA" id="ARBA00023326"/>
    </source>
</evidence>
<dbReference type="EC" id="1.14.99.56" evidence="15"/>
<keyword evidence="9" id="KW-0503">Monooxygenase</keyword>
<evidence type="ECO:0000256" key="13">
    <source>
        <dbReference type="ARBA" id="ARBA00044502"/>
    </source>
</evidence>
<dbReference type="PANTHER" id="PTHR33353:SF9">
    <property type="entry name" value="ENDOGLUCANASE II"/>
    <property type="match status" value="1"/>
</dbReference>
<evidence type="ECO:0000256" key="1">
    <source>
        <dbReference type="ARBA" id="ARBA00001973"/>
    </source>
</evidence>
<dbReference type="Proteomes" id="UP000799640">
    <property type="component" value="Unassembled WGS sequence"/>
</dbReference>
<organism evidence="18 19">
    <name type="scientific">Trichodelitschia bisporula</name>
    <dbReference type="NCBI Taxonomy" id="703511"/>
    <lineage>
        <taxon>Eukaryota</taxon>
        <taxon>Fungi</taxon>
        <taxon>Dikarya</taxon>
        <taxon>Ascomycota</taxon>
        <taxon>Pezizomycotina</taxon>
        <taxon>Dothideomycetes</taxon>
        <taxon>Dothideomycetes incertae sedis</taxon>
        <taxon>Phaeotrichales</taxon>
        <taxon>Phaeotrichaceae</taxon>
        <taxon>Trichodelitschia</taxon>
    </lineage>
</organism>
<dbReference type="EMBL" id="ML996687">
    <property type="protein sequence ID" value="KAF2404922.1"/>
    <property type="molecule type" value="Genomic_DNA"/>
</dbReference>
<sequence length="233" mass="24832">MRSLTLLTLLGTVSAHAIFQELWVNKEDQGSKCIRMPKSNSPLSNVNSPDMRCNVGGATGVPGVCSINSGDTLTVEMHQQPGDRKCGNEAIGGRHYGPVMVYMCAVPDATTANGDCSWVKVAEDSYAGTDDSWGTEKMNKNCGKKAFTVPKSLKAGNYLVRAEAVALHTAGGENGAQFYMSCYQVKVVQGGDKSLPAGVKFPGAYKPTDPGILITIWQQPLKYISPGPAVWKG</sequence>
<evidence type="ECO:0000256" key="4">
    <source>
        <dbReference type="ARBA" id="ARBA00022723"/>
    </source>
</evidence>
<dbReference type="CDD" id="cd21175">
    <property type="entry name" value="LPMO_AA9"/>
    <property type="match status" value="1"/>
</dbReference>
<feature type="domain" description="Auxiliary Activity family 9 catalytic" evidence="17">
    <location>
        <begin position="16"/>
        <end position="220"/>
    </location>
</feature>
<dbReference type="GO" id="GO:0030248">
    <property type="term" value="F:cellulose binding"/>
    <property type="evidence" value="ECO:0007669"/>
    <property type="project" value="UniProtKB-UniRule"/>
</dbReference>